<dbReference type="PANTHER" id="PTHR12526:SF638">
    <property type="entry name" value="SPORE COAT PROTEIN SA"/>
    <property type="match status" value="1"/>
</dbReference>
<dbReference type="FunCoup" id="A0A259TZE5">
    <property type="interactions" value="50"/>
</dbReference>
<evidence type="ECO:0008006" key="3">
    <source>
        <dbReference type="Google" id="ProtNLM"/>
    </source>
</evidence>
<protein>
    <recommendedName>
        <fullName evidence="3">Glycosyl transferase family 1 domain-containing protein</fullName>
    </recommendedName>
</protein>
<keyword evidence="2" id="KW-1185">Reference proteome</keyword>
<dbReference type="Proteomes" id="UP000216446">
    <property type="component" value="Unassembled WGS sequence"/>
</dbReference>
<dbReference type="InParanoid" id="A0A259TZE5"/>
<proteinExistence type="predicted"/>
<name>A0A259TZE5_9BACT</name>
<gene>
    <name evidence="1" type="ORF">BSZ36_08965</name>
</gene>
<dbReference type="PANTHER" id="PTHR12526">
    <property type="entry name" value="GLYCOSYLTRANSFERASE"/>
    <property type="match status" value="1"/>
</dbReference>
<dbReference type="Gene3D" id="3.40.50.2000">
    <property type="entry name" value="Glycogen Phosphorylase B"/>
    <property type="match status" value="1"/>
</dbReference>
<comment type="caution">
    <text evidence="1">The sequence shown here is derived from an EMBL/GenBank/DDBJ whole genome shotgun (WGS) entry which is preliminary data.</text>
</comment>
<dbReference type="AlphaFoldDB" id="A0A259TZE5"/>
<dbReference type="Pfam" id="PF13692">
    <property type="entry name" value="Glyco_trans_1_4"/>
    <property type="match status" value="1"/>
</dbReference>
<dbReference type="EMBL" id="MQWB01000001">
    <property type="protein sequence ID" value="OZC03091.1"/>
    <property type="molecule type" value="Genomic_DNA"/>
</dbReference>
<dbReference type="RefSeq" id="WP_179271103.1">
    <property type="nucleotide sequence ID" value="NZ_MQWB01000001.1"/>
</dbReference>
<sequence>MRPRLMLYESASGGHRAEHLCWLADAWMARDRDDVLVLVPPQQLADNFPEVADRANASGGRIRLAPYDSALEQGTQWDSLLGTRRAEPLARAILAHRPERVLAMSFDHFLAPLGWGVPLPADALVSGIFFRPTLHYDAIGSPSTSLRERAERTLKRLLTRRALRHPAFDTLFSLDPTAVPALQALGPNVALLPDPVPEEPVLRPRNEVRADLGIEPGRTLFLLAGGLDDRKGPLETLRALLALAPEAQARTAVAFMGRVGADVRDRFDALADEVRGSTAVQLVVRDAFVPTGEMQTVVAAADVLLVPYVKHVGSSGFLMRAAGAGVPVLSQAWGAMGHLVREHGLGQTVDPTDTRALATSLSRASQTPEAGFDPEGAARFAARFTVQAYTETILNRLAP</sequence>
<evidence type="ECO:0000313" key="2">
    <source>
        <dbReference type="Proteomes" id="UP000216446"/>
    </source>
</evidence>
<dbReference type="GO" id="GO:0016757">
    <property type="term" value="F:glycosyltransferase activity"/>
    <property type="evidence" value="ECO:0007669"/>
    <property type="project" value="TreeGrafter"/>
</dbReference>
<organism evidence="1 2">
    <name type="scientific">Rubricoccus marinus</name>
    <dbReference type="NCBI Taxonomy" id="716817"/>
    <lineage>
        <taxon>Bacteria</taxon>
        <taxon>Pseudomonadati</taxon>
        <taxon>Rhodothermota</taxon>
        <taxon>Rhodothermia</taxon>
        <taxon>Rhodothermales</taxon>
        <taxon>Rubricoccaceae</taxon>
        <taxon>Rubricoccus</taxon>
    </lineage>
</organism>
<accession>A0A259TZE5</accession>
<dbReference type="SUPFAM" id="SSF53756">
    <property type="entry name" value="UDP-Glycosyltransferase/glycogen phosphorylase"/>
    <property type="match status" value="1"/>
</dbReference>
<evidence type="ECO:0000313" key="1">
    <source>
        <dbReference type="EMBL" id="OZC03091.1"/>
    </source>
</evidence>
<reference evidence="1 2" key="1">
    <citation type="submission" date="2016-11" db="EMBL/GenBank/DDBJ databases">
        <title>Study of marine rhodopsin-containing bacteria.</title>
        <authorList>
            <person name="Yoshizawa S."/>
            <person name="Kumagai Y."/>
            <person name="Kogure K."/>
        </authorList>
    </citation>
    <scope>NUCLEOTIDE SEQUENCE [LARGE SCALE GENOMIC DNA]</scope>
    <source>
        <strain evidence="1 2">SG-29</strain>
    </source>
</reference>